<dbReference type="AlphaFoldDB" id="A0A4C1Z181"/>
<comment type="caution">
    <text evidence="2">The sequence shown here is derived from an EMBL/GenBank/DDBJ whole genome shotgun (WGS) entry which is preliminary data.</text>
</comment>
<feature type="region of interest" description="Disordered" evidence="1">
    <location>
        <begin position="1"/>
        <end position="23"/>
    </location>
</feature>
<dbReference type="Proteomes" id="UP000299102">
    <property type="component" value="Unassembled WGS sequence"/>
</dbReference>
<keyword evidence="3" id="KW-1185">Reference proteome</keyword>
<evidence type="ECO:0000256" key="1">
    <source>
        <dbReference type="SAM" id="MobiDB-lite"/>
    </source>
</evidence>
<proteinExistence type="predicted"/>
<dbReference type="OrthoDB" id="412981at2759"/>
<sequence>MEDVESQDYEVLGPDPPTYIPTDPRHRADVAIATHEHSLPRGVITALLVCYRNMLSDGGWSEVTECCDRGHRGDGGRWSCEGRVDHRNSHSLDIKKQRRLLLRICLW</sequence>
<reference evidence="2 3" key="1">
    <citation type="journal article" date="2019" name="Commun. Biol.">
        <title>The bagworm genome reveals a unique fibroin gene that provides high tensile strength.</title>
        <authorList>
            <person name="Kono N."/>
            <person name="Nakamura H."/>
            <person name="Ohtoshi R."/>
            <person name="Tomita M."/>
            <person name="Numata K."/>
            <person name="Arakawa K."/>
        </authorList>
    </citation>
    <scope>NUCLEOTIDE SEQUENCE [LARGE SCALE GENOMIC DNA]</scope>
</reference>
<organism evidence="2 3">
    <name type="scientific">Eumeta variegata</name>
    <name type="common">Bagworm moth</name>
    <name type="synonym">Eumeta japonica</name>
    <dbReference type="NCBI Taxonomy" id="151549"/>
    <lineage>
        <taxon>Eukaryota</taxon>
        <taxon>Metazoa</taxon>
        <taxon>Ecdysozoa</taxon>
        <taxon>Arthropoda</taxon>
        <taxon>Hexapoda</taxon>
        <taxon>Insecta</taxon>
        <taxon>Pterygota</taxon>
        <taxon>Neoptera</taxon>
        <taxon>Endopterygota</taxon>
        <taxon>Lepidoptera</taxon>
        <taxon>Glossata</taxon>
        <taxon>Ditrysia</taxon>
        <taxon>Tineoidea</taxon>
        <taxon>Psychidae</taxon>
        <taxon>Oiketicinae</taxon>
        <taxon>Eumeta</taxon>
    </lineage>
</organism>
<accession>A0A4C1Z181</accession>
<gene>
    <name evidence="2" type="ORF">EVAR_56571_1</name>
</gene>
<evidence type="ECO:0000313" key="2">
    <source>
        <dbReference type="EMBL" id="GBP80933.1"/>
    </source>
</evidence>
<name>A0A4C1Z181_EUMVA</name>
<protein>
    <submittedName>
        <fullName evidence="2">Uncharacterized protein</fullName>
    </submittedName>
</protein>
<evidence type="ECO:0000313" key="3">
    <source>
        <dbReference type="Proteomes" id="UP000299102"/>
    </source>
</evidence>
<dbReference type="EMBL" id="BGZK01001489">
    <property type="protein sequence ID" value="GBP80933.1"/>
    <property type="molecule type" value="Genomic_DNA"/>
</dbReference>